<protein>
    <submittedName>
        <fullName evidence="1">Uncharacterized protein</fullName>
    </submittedName>
</protein>
<gene>
    <name evidence="1" type="ORF">DF3PB_10085</name>
</gene>
<name>A0A380T9L0_9ZZZZ</name>
<accession>A0A380T9L0</accession>
<organism evidence="1">
    <name type="scientific">metagenome</name>
    <dbReference type="NCBI Taxonomy" id="256318"/>
    <lineage>
        <taxon>unclassified sequences</taxon>
        <taxon>metagenomes</taxon>
    </lineage>
</organism>
<evidence type="ECO:0000313" key="1">
    <source>
        <dbReference type="EMBL" id="SUS03333.1"/>
    </source>
</evidence>
<sequence length="271" mass="29761">MPLRSRSTRHSKVYRDPIVDRLYSRCGPGGLLRKVTLEPSANLSFQPHGVADDDDSYAIGIQVCLPLKSIFDLLLHISNLDMSFDLDKTGQRSNAGHGAHLFFRGLALELPIHVACQCHMAIRDFGLHGILGNARVPINDVGDPGRDGLIRIGGGERPDLQLLDVSAHAFHAFDRCFDIEFLPERCHVAGEADDAVFNRNSNVVCVERGIPVQFSLHESLQSLVIHGNLLCVTAQELVQSLQSRAAPLSLIGIKIGAWHRSRNWLPAGIGF</sequence>
<dbReference type="AlphaFoldDB" id="A0A380T9L0"/>
<dbReference type="EMBL" id="UIDG01000001">
    <property type="protein sequence ID" value="SUS03333.1"/>
    <property type="molecule type" value="Genomic_DNA"/>
</dbReference>
<reference evidence="1" key="1">
    <citation type="submission" date="2018-07" db="EMBL/GenBank/DDBJ databases">
        <authorList>
            <person name="Quirk P.G."/>
            <person name="Krulwich T.A."/>
        </authorList>
    </citation>
    <scope>NUCLEOTIDE SEQUENCE</scope>
</reference>
<proteinExistence type="predicted"/>